<evidence type="ECO:0000256" key="1">
    <source>
        <dbReference type="SAM" id="SignalP"/>
    </source>
</evidence>
<keyword evidence="4" id="KW-1185">Reference proteome</keyword>
<gene>
    <name evidence="2" type="ORF">DCAR_001001</name>
    <name evidence="3" type="ORF">DCAR_0100947</name>
</gene>
<dbReference type="EMBL" id="LNRQ01000001">
    <property type="protein sequence ID" value="KZN08455.1"/>
    <property type="molecule type" value="Genomic_DNA"/>
</dbReference>
<dbReference type="AlphaFoldDB" id="A0A166G235"/>
<keyword evidence="1" id="KW-0732">Signal</keyword>
<dbReference type="EMBL" id="CP093343">
    <property type="protein sequence ID" value="WOG81796.1"/>
    <property type="molecule type" value="Genomic_DNA"/>
</dbReference>
<dbReference type="Gramene" id="KZN08455">
    <property type="protein sequence ID" value="KZN08455"/>
    <property type="gene ID" value="DCAR_001001"/>
</dbReference>
<sequence length="63" mass="7105">MTMKYYVLKLVSLLLMALMFYIEGAFGSTPPCCFYDPDCCQRTLRLAGMNVVVPNLKPPPLQT</sequence>
<proteinExistence type="predicted"/>
<accession>A0A166G235</accession>
<feature type="signal peptide" evidence="1">
    <location>
        <begin position="1"/>
        <end position="27"/>
    </location>
</feature>
<evidence type="ECO:0000313" key="3">
    <source>
        <dbReference type="EMBL" id="WOG81796.1"/>
    </source>
</evidence>
<reference evidence="2" key="1">
    <citation type="journal article" date="2016" name="Nat. Genet.">
        <title>A high-quality carrot genome assembly provides new insights into carotenoid accumulation and asterid genome evolution.</title>
        <authorList>
            <person name="Iorizzo M."/>
            <person name="Ellison S."/>
            <person name="Senalik D."/>
            <person name="Zeng P."/>
            <person name="Satapoomin P."/>
            <person name="Huang J."/>
            <person name="Bowman M."/>
            <person name="Iovene M."/>
            <person name="Sanseverino W."/>
            <person name="Cavagnaro P."/>
            <person name="Yildiz M."/>
            <person name="Macko-Podgorni A."/>
            <person name="Moranska E."/>
            <person name="Grzebelus E."/>
            <person name="Grzebelus D."/>
            <person name="Ashrafi H."/>
            <person name="Zheng Z."/>
            <person name="Cheng S."/>
            <person name="Spooner D."/>
            <person name="Van Deynze A."/>
            <person name="Simon P."/>
        </authorList>
    </citation>
    <scope>NUCLEOTIDE SEQUENCE [LARGE SCALE GENOMIC DNA]</scope>
    <source>
        <tissue evidence="2">Leaf</tissue>
    </source>
</reference>
<name>A0A166G235_DAUCS</name>
<evidence type="ECO:0000313" key="4">
    <source>
        <dbReference type="Proteomes" id="UP000077755"/>
    </source>
</evidence>
<organism evidence="2">
    <name type="scientific">Daucus carota subsp. sativus</name>
    <name type="common">Carrot</name>
    <dbReference type="NCBI Taxonomy" id="79200"/>
    <lineage>
        <taxon>Eukaryota</taxon>
        <taxon>Viridiplantae</taxon>
        <taxon>Streptophyta</taxon>
        <taxon>Embryophyta</taxon>
        <taxon>Tracheophyta</taxon>
        <taxon>Spermatophyta</taxon>
        <taxon>Magnoliopsida</taxon>
        <taxon>eudicotyledons</taxon>
        <taxon>Gunneridae</taxon>
        <taxon>Pentapetalae</taxon>
        <taxon>asterids</taxon>
        <taxon>campanulids</taxon>
        <taxon>Apiales</taxon>
        <taxon>Apiaceae</taxon>
        <taxon>Apioideae</taxon>
        <taxon>Scandiceae</taxon>
        <taxon>Daucinae</taxon>
        <taxon>Daucus</taxon>
        <taxon>Daucus sect. Daucus</taxon>
    </lineage>
</organism>
<reference evidence="3" key="2">
    <citation type="submission" date="2022-03" db="EMBL/GenBank/DDBJ databases">
        <title>Draft title - Genomic analysis of global carrot germplasm unveils the trajectory of domestication and the origin of high carotenoid orange carrot.</title>
        <authorList>
            <person name="Iorizzo M."/>
            <person name="Ellison S."/>
            <person name="Senalik D."/>
            <person name="Macko-Podgorni A."/>
            <person name="Grzebelus D."/>
            <person name="Bostan H."/>
            <person name="Rolling W."/>
            <person name="Curaba J."/>
            <person name="Simon P."/>
        </authorList>
    </citation>
    <scope>NUCLEOTIDE SEQUENCE</scope>
    <source>
        <tissue evidence="3">Leaf</tissue>
    </source>
</reference>
<protein>
    <submittedName>
        <fullName evidence="2">Uncharacterized protein</fullName>
    </submittedName>
</protein>
<feature type="chain" id="PRO_5007873721" evidence="1">
    <location>
        <begin position="28"/>
        <end position="63"/>
    </location>
</feature>
<evidence type="ECO:0000313" key="2">
    <source>
        <dbReference type="EMBL" id="KZN08455.1"/>
    </source>
</evidence>
<dbReference type="Proteomes" id="UP000077755">
    <property type="component" value="Chromosome 1"/>
</dbReference>